<reference evidence="3 4" key="1">
    <citation type="submission" date="2020-04" db="EMBL/GenBank/DDBJ databases">
        <title>Perkinsus olseni comparative genomics.</title>
        <authorList>
            <person name="Bogema D.R."/>
        </authorList>
    </citation>
    <scope>NUCLEOTIDE SEQUENCE [LARGE SCALE GENOMIC DNA]</scope>
    <source>
        <strain evidence="3">ATCC PRA-179</strain>
    </source>
</reference>
<dbReference type="InterPro" id="IPR012337">
    <property type="entry name" value="RNaseH-like_sf"/>
</dbReference>
<dbReference type="SUPFAM" id="SSF53098">
    <property type="entry name" value="Ribonuclease H-like"/>
    <property type="match status" value="1"/>
</dbReference>
<evidence type="ECO:0000313" key="3">
    <source>
        <dbReference type="EMBL" id="KAF4649027.1"/>
    </source>
</evidence>
<dbReference type="Pfam" id="PF05699">
    <property type="entry name" value="Dimer_Tnp_hAT"/>
    <property type="match status" value="1"/>
</dbReference>
<dbReference type="PANTHER" id="PTHR45749">
    <property type="match status" value="1"/>
</dbReference>
<dbReference type="InterPro" id="IPR006580">
    <property type="entry name" value="Znf_TTF"/>
</dbReference>
<dbReference type="InterPro" id="IPR008906">
    <property type="entry name" value="HATC_C_dom"/>
</dbReference>
<feature type="non-terminal residue" evidence="3">
    <location>
        <position position="791"/>
    </location>
</feature>
<dbReference type="SMART" id="SM00597">
    <property type="entry name" value="ZnF_TTF"/>
    <property type="match status" value="1"/>
</dbReference>
<evidence type="ECO:0000259" key="2">
    <source>
        <dbReference type="SMART" id="SM00597"/>
    </source>
</evidence>
<organism evidence="3 4">
    <name type="scientific">Perkinsus olseni</name>
    <name type="common">Perkinsus atlanticus</name>
    <dbReference type="NCBI Taxonomy" id="32597"/>
    <lineage>
        <taxon>Eukaryota</taxon>
        <taxon>Sar</taxon>
        <taxon>Alveolata</taxon>
        <taxon>Perkinsozoa</taxon>
        <taxon>Perkinsea</taxon>
        <taxon>Perkinsida</taxon>
        <taxon>Perkinsidae</taxon>
        <taxon>Perkinsus</taxon>
    </lineage>
</organism>
<feature type="region of interest" description="Disordered" evidence="1">
    <location>
        <begin position="1"/>
        <end position="97"/>
    </location>
</feature>
<dbReference type="AlphaFoldDB" id="A0A7J6KPL7"/>
<dbReference type="GO" id="GO:0046983">
    <property type="term" value="F:protein dimerization activity"/>
    <property type="evidence" value="ECO:0007669"/>
    <property type="project" value="InterPro"/>
</dbReference>
<name>A0A7J6KPL7_PEROL</name>
<dbReference type="PANTHER" id="PTHR45749:SF37">
    <property type="entry name" value="OS05G0311600 PROTEIN"/>
    <property type="match status" value="1"/>
</dbReference>
<evidence type="ECO:0000313" key="4">
    <source>
        <dbReference type="Proteomes" id="UP000570595"/>
    </source>
</evidence>
<dbReference type="OrthoDB" id="6778582at2759"/>
<comment type="caution">
    <text evidence="3">The sequence shown here is derived from an EMBL/GenBank/DDBJ whole genome shotgun (WGS) entry which is preliminary data.</text>
</comment>
<protein>
    <recommendedName>
        <fullName evidence="2">TTF-type domain-containing protein</fullName>
    </recommendedName>
</protein>
<sequence length="791" mass="88950">MSKRQMPITGFLAKYPRSSSSGSAVQQAVRIPEDARSSPDSVRADEDDVEKAESNTGTDDQPHVSELSTGEKGSIGVPGLSILKKDGPTQPKGPFPKRNGRAFVGTWYDKYPWIEYSVATGRAYCYPCRFFRPAPSRTWCVDGFANYKKSERIADHSSSGEHKAAMEAWSRYRVECSTGETVATRLGEAGRATVAANRRRIRYCLQVVLFCAIQGIALRGHLEDRSDPDDMSNNSGNFLSIMKLLASHSQTHREQFEGARNSRYLSPKVQNDLLALGAQWVRRKISQAVASCKFFALIGDESRDNSKTEQLCLTLRYLRPVDSTAPSKALEVVESILLTAPCEALTADYLTELIKDSLLENSINVSDCVSTSFDGAANFSGSKGGVQNLLRERYASRSIHVHCLAHKANLVLTAVCRDIPSIPLLFDTLQEVYVFVSSAAVHPQWMRIQRDVYPNEPPRELRALSETRWNARYESANIMWIRLEAIYDLLDHIIDNDVPDRRAKAEALSRRLDGPFVVGLSMMRWVLKMMSAFTIEMQKVDFNLSDAIARAVELDLVLQRPRADEPDEVWEDVIFGPAKDMCEELEIDFVPQRPVRRVRAEKGPRCRADYRAIFIKVCDALHLELQDRFLGEERQALYDGLDALNPAMEEKFLQAGPLIGMAQHFGIITKDSSAVSGLLAEVRTFRDTLARVDGKPGSLMTLLQFLNEREPIFHNIFQLARVCATIPVSSAQCERGFSGVRRIKNFMRSTMTHGRLSDLIVIHLNRQLASRINEEEVVDDYRDAAERRVDL</sequence>
<evidence type="ECO:0000256" key="1">
    <source>
        <dbReference type="SAM" id="MobiDB-lite"/>
    </source>
</evidence>
<gene>
    <name evidence="3" type="ORF">FOZ61_001824</name>
</gene>
<accession>A0A7J6KPL7</accession>
<feature type="compositionally biased region" description="Low complexity" evidence="1">
    <location>
        <begin position="17"/>
        <end position="30"/>
    </location>
</feature>
<dbReference type="EMBL" id="JABAHT010001476">
    <property type="protein sequence ID" value="KAF4649027.1"/>
    <property type="molecule type" value="Genomic_DNA"/>
</dbReference>
<feature type="domain" description="TTF-type" evidence="2">
    <location>
        <begin position="99"/>
        <end position="181"/>
    </location>
</feature>
<proteinExistence type="predicted"/>
<dbReference type="Proteomes" id="UP000570595">
    <property type="component" value="Unassembled WGS sequence"/>
</dbReference>